<name>A0A6J1BGS2_9ROSI</name>
<evidence type="ECO:0000313" key="2">
    <source>
        <dbReference type="Proteomes" id="UP000504621"/>
    </source>
</evidence>
<dbReference type="AlphaFoldDB" id="A0A6J1BGS2"/>
<sequence length="197" mass="22511">MQHNEIRKVEATDQLRFMVMLMTWLTVPLLRVLMEHFPCSLSSSPAYLPGPLSSVGSAAEPLSSSGSSMDLILHERIDDNSFILKIHHYFVCFSFIFSIINSNKNYQYTMVMANKILEDNARDDHAELLHFKRMALVSSLARTSTLQWACLFCLKKAEKEKAIDEVISGFTTMDQEVIVTDRLQDYPVSIISDWLNL</sequence>
<keyword evidence="1" id="KW-1133">Transmembrane helix</keyword>
<keyword evidence="2" id="KW-1185">Reference proteome</keyword>
<proteinExistence type="predicted"/>
<organism evidence="2 3">
    <name type="scientific">Herrania umbratica</name>
    <dbReference type="NCBI Taxonomy" id="108875"/>
    <lineage>
        <taxon>Eukaryota</taxon>
        <taxon>Viridiplantae</taxon>
        <taxon>Streptophyta</taxon>
        <taxon>Embryophyta</taxon>
        <taxon>Tracheophyta</taxon>
        <taxon>Spermatophyta</taxon>
        <taxon>Magnoliopsida</taxon>
        <taxon>eudicotyledons</taxon>
        <taxon>Gunneridae</taxon>
        <taxon>Pentapetalae</taxon>
        <taxon>rosids</taxon>
        <taxon>malvids</taxon>
        <taxon>Malvales</taxon>
        <taxon>Malvaceae</taxon>
        <taxon>Byttnerioideae</taxon>
        <taxon>Herrania</taxon>
    </lineage>
</organism>
<gene>
    <name evidence="3" type="primary">LOC110427493</name>
</gene>
<dbReference type="UniPathway" id="UPA00143"/>
<keyword evidence="1" id="KW-0812">Transmembrane</keyword>
<accession>A0A6J1BGS2</accession>
<protein>
    <submittedName>
        <fullName evidence="3">Uncharacterized protein LOC110427493</fullName>
    </submittedName>
</protein>
<dbReference type="RefSeq" id="XP_021298717.1">
    <property type="nucleotide sequence ID" value="XM_021443042.1"/>
</dbReference>
<evidence type="ECO:0000313" key="3">
    <source>
        <dbReference type="RefSeq" id="XP_021298717.1"/>
    </source>
</evidence>
<keyword evidence="1" id="KW-0472">Membrane</keyword>
<evidence type="ECO:0000256" key="1">
    <source>
        <dbReference type="SAM" id="Phobius"/>
    </source>
</evidence>
<dbReference type="OrthoDB" id="778222at2759"/>
<dbReference type="Proteomes" id="UP000504621">
    <property type="component" value="Unplaced"/>
</dbReference>
<dbReference type="GeneID" id="110427493"/>
<reference evidence="3" key="1">
    <citation type="submission" date="2025-08" db="UniProtKB">
        <authorList>
            <consortium name="RefSeq"/>
        </authorList>
    </citation>
    <scope>IDENTIFICATION</scope>
    <source>
        <tissue evidence="3">Leaf</tissue>
    </source>
</reference>
<feature type="transmembrane region" description="Helical" evidence="1">
    <location>
        <begin position="82"/>
        <end position="100"/>
    </location>
</feature>
<dbReference type="GO" id="GO:0016567">
    <property type="term" value="P:protein ubiquitination"/>
    <property type="evidence" value="ECO:0007669"/>
    <property type="project" value="UniProtKB-UniPathway"/>
</dbReference>
<feature type="transmembrane region" description="Helical" evidence="1">
    <location>
        <begin position="15"/>
        <end position="34"/>
    </location>
</feature>